<evidence type="ECO:0000256" key="2">
    <source>
        <dbReference type="ARBA" id="ARBA00022801"/>
    </source>
</evidence>
<name>A0A916JZ87_9BACL</name>
<dbReference type="InterPro" id="IPR000917">
    <property type="entry name" value="Sulfatase_N"/>
</dbReference>
<dbReference type="GO" id="GO:0047753">
    <property type="term" value="F:choline-sulfatase activity"/>
    <property type="evidence" value="ECO:0007669"/>
    <property type="project" value="UniProtKB-EC"/>
</dbReference>
<keyword evidence="1" id="KW-0479">Metal-binding</keyword>
<dbReference type="CDD" id="cd16033">
    <property type="entry name" value="sulfatase_like"/>
    <property type="match status" value="1"/>
</dbReference>
<comment type="caution">
    <text evidence="4">The sequence shown here is derived from an EMBL/GenBank/DDBJ whole genome shotgun (WGS) entry which is preliminary data.</text>
</comment>
<dbReference type="EC" id="3.1.6.6" evidence="4"/>
<dbReference type="GO" id="GO:0046872">
    <property type="term" value="F:metal ion binding"/>
    <property type="evidence" value="ECO:0007669"/>
    <property type="project" value="UniProtKB-KW"/>
</dbReference>
<sequence>MRPNILIFMTDQQRADSIHPYGKALTPNLDAFCKESVTFAQAYTCSPHCCPSRASFFTGLYPSEHGVWNNVDVGNSLSRGLYEGVRLWSEDLRDAGYEMYFSGKWHISHHESPSDRGWNVCPRTRAKGADSGRRLTERPHTKEWDPYINRISKQPEQTERKEGQIIRRGYGTYTHYGVKDNPFGDGDVVEEALSLIANRRKSDKPWCQFVGTLGPHDPYFVPKPYLDMYDVNDIKLPDNFGDLMNDKPNLYRRTRDRFDQLTPEEHKEAIRHYLAFCSYEDALFGKLVEALKDTGEYDNTLIVYISDHGDYMGEHGLWTKGLPCFKPAYHIPAVVRWPGMVRNPGSVSHEFVSITDFAPTFLEAAGLETDRRMTGRSLLPILRNDKPQDWRDALFTQSNGNELYGIQRSVMTREWKYVYNGFDYDELYDLQADPGETRNVINDPANSEVVKTLSQRIWQFAFETGDVCINNYIMVAHAPYGPGIAFTEK</sequence>
<dbReference type="PANTHER" id="PTHR45953:SF1">
    <property type="entry name" value="IDURONATE 2-SULFATASE"/>
    <property type="match status" value="1"/>
</dbReference>
<gene>
    <name evidence="4" type="primary">betC_2</name>
    <name evidence="4" type="ORF">PAESOLCIP111_01200</name>
</gene>
<accession>A0A916JZ87</accession>
<keyword evidence="5" id="KW-1185">Reference proteome</keyword>
<dbReference type="GO" id="GO:0005737">
    <property type="term" value="C:cytoplasm"/>
    <property type="evidence" value="ECO:0007669"/>
    <property type="project" value="TreeGrafter"/>
</dbReference>
<feature type="domain" description="Sulfatase N-terminal" evidence="3">
    <location>
        <begin position="3"/>
        <end position="366"/>
    </location>
</feature>
<dbReference type="Proteomes" id="UP000693672">
    <property type="component" value="Unassembled WGS sequence"/>
</dbReference>
<evidence type="ECO:0000313" key="5">
    <source>
        <dbReference type="Proteomes" id="UP000693672"/>
    </source>
</evidence>
<dbReference type="RefSeq" id="WP_218091003.1">
    <property type="nucleotide sequence ID" value="NZ_CAJVAS010000003.1"/>
</dbReference>
<dbReference type="AlphaFoldDB" id="A0A916JZ87"/>
<organism evidence="4 5">
    <name type="scientific">Paenibacillus solanacearum</name>
    <dbReference type="NCBI Taxonomy" id="2048548"/>
    <lineage>
        <taxon>Bacteria</taxon>
        <taxon>Bacillati</taxon>
        <taxon>Bacillota</taxon>
        <taxon>Bacilli</taxon>
        <taxon>Bacillales</taxon>
        <taxon>Paenibacillaceae</taxon>
        <taxon>Paenibacillus</taxon>
    </lineage>
</organism>
<protein>
    <submittedName>
        <fullName evidence="4">Choline-sulfatase</fullName>
        <ecNumber evidence="4">3.1.6.6</ecNumber>
    </submittedName>
</protein>
<evidence type="ECO:0000256" key="1">
    <source>
        <dbReference type="ARBA" id="ARBA00022723"/>
    </source>
</evidence>
<evidence type="ECO:0000259" key="3">
    <source>
        <dbReference type="Pfam" id="PF00884"/>
    </source>
</evidence>
<proteinExistence type="predicted"/>
<reference evidence="4" key="1">
    <citation type="submission" date="2021-06" db="EMBL/GenBank/DDBJ databases">
        <authorList>
            <person name="Criscuolo A."/>
        </authorList>
    </citation>
    <scope>NUCLEOTIDE SEQUENCE</scope>
    <source>
        <strain evidence="4">CIP111600</strain>
    </source>
</reference>
<dbReference type="PANTHER" id="PTHR45953">
    <property type="entry name" value="IDURONATE 2-SULFATASE"/>
    <property type="match status" value="1"/>
</dbReference>
<keyword evidence="2 4" id="KW-0378">Hydrolase</keyword>
<evidence type="ECO:0000313" key="4">
    <source>
        <dbReference type="EMBL" id="CAG7609727.1"/>
    </source>
</evidence>
<dbReference type="Pfam" id="PF00884">
    <property type="entry name" value="Sulfatase"/>
    <property type="match status" value="1"/>
</dbReference>
<dbReference type="EMBL" id="CAJVAS010000003">
    <property type="protein sequence ID" value="CAG7609727.1"/>
    <property type="molecule type" value="Genomic_DNA"/>
</dbReference>